<evidence type="ECO:0000313" key="4">
    <source>
        <dbReference type="Proteomes" id="UP001359559"/>
    </source>
</evidence>
<dbReference type="InterPro" id="IPR013083">
    <property type="entry name" value="Znf_RING/FYVE/PHD"/>
</dbReference>
<dbReference type="Gene3D" id="3.30.40.10">
    <property type="entry name" value="Zinc/RING finger domain, C3HC4 (zinc finger)"/>
    <property type="match status" value="1"/>
</dbReference>
<dbReference type="Pfam" id="PF13639">
    <property type="entry name" value="zf-RING_2"/>
    <property type="match status" value="1"/>
</dbReference>
<dbReference type="Proteomes" id="UP001359559">
    <property type="component" value="Unassembled WGS sequence"/>
</dbReference>
<protein>
    <recommendedName>
        <fullName evidence="2">RING-type domain-containing protein</fullName>
    </recommendedName>
</protein>
<accession>A0AAN9EU31</accession>
<comment type="caution">
    <text evidence="3">The sequence shown here is derived from an EMBL/GenBank/DDBJ whole genome shotgun (WGS) entry which is preliminary data.</text>
</comment>
<dbReference type="AlphaFoldDB" id="A0AAN9EU31"/>
<dbReference type="InterPro" id="IPR001841">
    <property type="entry name" value="Znf_RING"/>
</dbReference>
<dbReference type="PROSITE" id="PS50089">
    <property type="entry name" value="ZF_RING_2"/>
    <property type="match status" value="1"/>
</dbReference>
<dbReference type="SMART" id="SM00184">
    <property type="entry name" value="RING"/>
    <property type="match status" value="1"/>
</dbReference>
<dbReference type="PANTHER" id="PTHR22765">
    <property type="entry name" value="RING FINGER AND PROTEASE ASSOCIATED DOMAIN-CONTAINING"/>
    <property type="match status" value="1"/>
</dbReference>
<dbReference type="PANTHER" id="PTHR22765:SF272">
    <property type="entry name" value="E3 UBIQUITIN-PROTEIN LIGASE PRAJA-2"/>
    <property type="match status" value="1"/>
</dbReference>
<dbReference type="InterPro" id="IPR051826">
    <property type="entry name" value="E3_ubiquitin-ligase_domain"/>
</dbReference>
<evidence type="ECO:0000256" key="1">
    <source>
        <dbReference type="PROSITE-ProRule" id="PRU00175"/>
    </source>
</evidence>
<feature type="domain" description="RING-type" evidence="2">
    <location>
        <begin position="174"/>
        <end position="215"/>
    </location>
</feature>
<dbReference type="EMBL" id="JAYKXN010000008">
    <property type="protein sequence ID" value="KAK7262625.1"/>
    <property type="molecule type" value="Genomic_DNA"/>
</dbReference>
<dbReference type="GO" id="GO:0006511">
    <property type="term" value="P:ubiquitin-dependent protein catabolic process"/>
    <property type="evidence" value="ECO:0007669"/>
    <property type="project" value="TreeGrafter"/>
</dbReference>
<keyword evidence="1" id="KW-0863">Zinc-finger</keyword>
<evidence type="ECO:0000313" key="3">
    <source>
        <dbReference type="EMBL" id="KAK7262625.1"/>
    </source>
</evidence>
<proteinExistence type="predicted"/>
<gene>
    <name evidence="3" type="ORF">RJT34_30200</name>
</gene>
<dbReference type="GO" id="GO:0008270">
    <property type="term" value="F:zinc ion binding"/>
    <property type="evidence" value="ECO:0007669"/>
    <property type="project" value="UniProtKB-KW"/>
</dbReference>
<keyword evidence="1" id="KW-0862">Zinc</keyword>
<dbReference type="GO" id="GO:0061630">
    <property type="term" value="F:ubiquitin protein ligase activity"/>
    <property type="evidence" value="ECO:0007669"/>
    <property type="project" value="TreeGrafter"/>
</dbReference>
<organism evidence="3 4">
    <name type="scientific">Clitoria ternatea</name>
    <name type="common">Butterfly pea</name>
    <dbReference type="NCBI Taxonomy" id="43366"/>
    <lineage>
        <taxon>Eukaryota</taxon>
        <taxon>Viridiplantae</taxon>
        <taxon>Streptophyta</taxon>
        <taxon>Embryophyta</taxon>
        <taxon>Tracheophyta</taxon>
        <taxon>Spermatophyta</taxon>
        <taxon>Magnoliopsida</taxon>
        <taxon>eudicotyledons</taxon>
        <taxon>Gunneridae</taxon>
        <taxon>Pentapetalae</taxon>
        <taxon>rosids</taxon>
        <taxon>fabids</taxon>
        <taxon>Fabales</taxon>
        <taxon>Fabaceae</taxon>
        <taxon>Papilionoideae</taxon>
        <taxon>50 kb inversion clade</taxon>
        <taxon>NPAAA clade</taxon>
        <taxon>indigoferoid/millettioid clade</taxon>
        <taxon>Phaseoleae</taxon>
        <taxon>Clitoria</taxon>
    </lineage>
</organism>
<reference evidence="3 4" key="1">
    <citation type="submission" date="2024-01" db="EMBL/GenBank/DDBJ databases">
        <title>The genomes of 5 underutilized Papilionoideae crops provide insights into root nodulation and disease resistance.</title>
        <authorList>
            <person name="Yuan L."/>
        </authorList>
    </citation>
    <scope>NUCLEOTIDE SEQUENCE [LARGE SCALE GENOMIC DNA]</scope>
    <source>
        <strain evidence="3">LY-2023</strain>
        <tissue evidence="3">Leaf</tissue>
    </source>
</reference>
<sequence length="265" mass="30058">MSRNMNNFTPLPGHWQRGVRANDGHTFNNHESYEVPVFHRSHSTLDDTNSGALGPQRFWEVRTPVGLQRVPGLQAPPDGRTQVQVHNGDMGRGFNPWLREIPLQPPQRSTHQTSTQVSPPIEISKSTALSKLKKVVYNPVPKRLARRVSLYYRNKASNSFKEREKEKDEDGKRCAVCLDDFEPKQEVMLTPCSHMFHEDCIVPWLTSKGQCPVCRFVVCERGRGNPSSFNDNDMTNLGHSNIIAGELLSILRAMEEAFQLGSMTY</sequence>
<dbReference type="SUPFAM" id="SSF57850">
    <property type="entry name" value="RING/U-box"/>
    <property type="match status" value="1"/>
</dbReference>
<dbReference type="FunFam" id="3.30.40.10:FF:000468">
    <property type="entry name" value="RING/U-box superfamily protein"/>
    <property type="match status" value="1"/>
</dbReference>
<evidence type="ECO:0000259" key="2">
    <source>
        <dbReference type="PROSITE" id="PS50089"/>
    </source>
</evidence>
<name>A0AAN9EU31_CLITE</name>
<keyword evidence="1" id="KW-0479">Metal-binding</keyword>
<keyword evidence="4" id="KW-1185">Reference proteome</keyword>